<evidence type="ECO:0000256" key="1">
    <source>
        <dbReference type="SAM" id="Phobius"/>
    </source>
</evidence>
<sequence>MKIKELLTHFKQALPYIGLSLGVQNFLMAKEAKAARLETTVNETTKLLAELKDKHEVIIAKQAMQNKIDGLSADASDHFESSNYHSRIIDGLVERLKNNCNIDQREHDFIIGLIHSNTEKKIEFLEKANSILRDINDLIFFSNSPINNYIDQLKIWIEKYKTFLSWLDVEHYLPLLNIIGLMGILLYIISIVTIFYSDYLIKHFKLELKYPKIAKFIQLRRQFQWYYFNLNILLILGILILLFWFNIDYFIFTLKYYPHR</sequence>
<dbReference type="GeneID" id="65338608"/>
<keyword evidence="1" id="KW-0472">Membrane</keyword>
<proteinExistence type="predicted"/>
<accession>A0A7T3PCX8</accession>
<dbReference type="AlphaFoldDB" id="A0A7T3PCX8"/>
<name>A0A7T3PCX8_9AGAR</name>
<feature type="transmembrane region" description="Helical" evidence="1">
    <location>
        <begin position="225"/>
        <end position="247"/>
    </location>
</feature>
<gene>
    <name evidence="2" type="primary">orf260</name>
</gene>
<evidence type="ECO:0008006" key="3">
    <source>
        <dbReference type="Google" id="ProtNLM"/>
    </source>
</evidence>
<dbReference type="EMBL" id="MT114157">
    <property type="protein sequence ID" value="QPZ51168.1"/>
    <property type="molecule type" value="Genomic_DNA"/>
</dbReference>
<protein>
    <recommendedName>
        <fullName evidence="3">LAGLIDADG endonuclease</fullName>
    </recommendedName>
</protein>
<geneLocation type="mitochondrion" evidence="2"/>
<dbReference type="RefSeq" id="YP_010130266.1">
    <property type="nucleotide sequence ID" value="NC_056336.1"/>
</dbReference>
<keyword evidence="1" id="KW-1133">Transmembrane helix</keyword>
<reference evidence="2" key="1">
    <citation type="journal article" date="2020" name="IMA Fungus">
        <title>The 256 kb mitochondrial genome of Clavaria fumosa is the largest among phylum Basidiomycota and is rich in introns and intronic ORFs.</title>
        <authorList>
            <person name="Wang X."/>
            <person name="Wang Y."/>
            <person name="Yao W."/>
            <person name="Shen J."/>
            <person name="Chen M."/>
            <person name="Gao M."/>
            <person name="Ren J."/>
            <person name="Li Q."/>
            <person name="Liu N."/>
        </authorList>
    </citation>
    <scope>NUCLEOTIDE SEQUENCE</scope>
</reference>
<feature type="transmembrane region" description="Helical" evidence="1">
    <location>
        <begin position="172"/>
        <end position="196"/>
    </location>
</feature>
<keyword evidence="1" id="KW-0812">Transmembrane</keyword>
<evidence type="ECO:0000313" key="2">
    <source>
        <dbReference type="EMBL" id="QPZ51168.1"/>
    </source>
</evidence>
<keyword evidence="2" id="KW-0496">Mitochondrion</keyword>
<organism evidence="2">
    <name type="scientific">Clavaria fumosa</name>
    <dbReference type="NCBI Taxonomy" id="264083"/>
    <lineage>
        <taxon>Eukaryota</taxon>
        <taxon>Fungi</taxon>
        <taxon>Dikarya</taxon>
        <taxon>Basidiomycota</taxon>
        <taxon>Agaricomycotina</taxon>
        <taxon>Agaricomycetes</taxon>
        <taxon>Agaricomycetidae</taxon>
        <taxon>Agaricales</taxon>
        <taxon>Clavariineae</taxon>
        <taxon>Clavariaceae</taxon>
        <taxon>Clavaria</taxon>
    </lineage>
</organism>